<dbReference type="InterPro" id="IPR048741">
    <property type="entry name" value="Pus10-like_C"/>
</dbReference>
<comment type="caution">
    <text evidence="9">The sequence shown here is derived from an EMBL/GenBank/DDBJ whole genome shotgun (WGS) entry which is preliminary data.</text>
</comment>
<dbReference type="InterPro" id="IPR001789">
    <property type="entry name" value="Sig_transdc_resp-reg_receiver"/>
</dbReference>
<dbReference type="SUPFAM" id="SSF52172">
    <property type="entry name" value="CheY-like"/>
    <property type="match status" value="1"/>
</dbReference>
<keyword evidence="5" id="KW-0597">Phosphoprotein</keyword>
<evidence type="ECO:0000313" key="9">
    <source>
        <dbReference type="EMBL" id="KAL2917634.1"/>
    </source>
</evidence>
<gene>
    <name evidence="9" type="ORF">HK105_202921</name>
</gene>
<dbReference type="InterPro" id="IPR036890">
    <property type="entry name" value="HATPase_C_sf"/>
</dbReference>
<dbReference type="InterPro" id="IPR048742">
    <property type="entry name" value="Pus10_N_euk"/>
</dbReference>
<evidence type="ECO:0000256" key="3">
    <source>
        <dbReference type="ARBA" id="ARBA00022694"/>
    </source>
</evidence>
<dbReference type="InterPro" id="IPR011006">
    <property type="entry name" value="CheY-like_superfamily"/>
</dbReference>
<dbReference type="InterPro" id="IPR016132">
    <property type="entry name" value="Phyto_chromo_attachment"/>
</dbReference>
<reference evidence="9 10" key="1">
    <citation type="submission" date="2023-09" db="EMBL/GenBank/DDBJ databases">
        <title>Pangenome analysis of Batrachochytrium dendrobatidis and related Chytrids.</title>
        <authorList>
            <person name="Yacoub M.N."/>
            <person name="Stajich J.E."/>
            <person name="James T.Y."/>
        </authorList>
    </citation>
    <scope>NUCLEOTIDE SEQUENCE [LARGE SCALE GENOMIC DNA]</scope>
    <source>
        <strain evidence="9 10">JEL0888</strain>
    </source>
</reference>
<dbReference type="CDD" id="cd17546">
    <property type="entry name" value="REC_hyHK_CKI1_RcsC-like"/>
    <property type="match status" value="1"/>
</dbReference>
<feature type="region of interest" description="Disordered" evidence="6">
    <location>
        <begin position="1484"/>
        <end position="1508"/>
    </location>
</feature>
<protein>
    <recommendedName>
        <fullName evidence="2">tRNA pseudouridine(55) synthase</fullName>
        <ecNumber evidence="2">5.4.99.25</ecNumber>
    </recommendedName>
</protein>
<evidence type="ECO:0000256" key="4">
    <source>
        <dbReference type="ARBA" id="ARBA00023235"/>
    </source>
</evidence>
<dbReference type="PROSITE" id="PS50046">
    <property type="entry name" value="PHYTOCHROME_2"/>
    <property type="match status" value="1"/>
</dbReference>
<accession>A0ABR4NDL6</accession>
<feature type="region of interest" description="Disordered" evidence="6">
    <location>
        <begin position="707"/>
        <end position="764"/>
    </location>
</feature>
<dbReference type="Gene3D" id="3.30.450.40">
    <property type="match status" value="1"/>
</dbReference>
<dbReference type="Gene3D" id="3.40.50.2300">
    <property type="match status" value="1"/>
</dbReference>
<evidence type="ECO:0000313" key="10">
    <source>
        <dbReference type="Proteomes" id="UP001527925"/>
    </source>
</evidence>
<feature type="region of interest" description="Disordered" evidence="6">
    <location>
        <begin position="89"/>
        <end position="109"/>
    </location>
</feature>
<keyword evidence="3" id="KW-0819">tRNA processing</keyword>
<dbReference type="InterPro" id="IPR020103">
    <property type="entry name" value="PsdUridine_synth_cat_dom_sf"/>
</dbReference>
<dbReference type="InterPro" id="IPR029016">
    <property type="entry name" value="GAF-like_dom_sf"/>
</dbReference>
<evidence type="ECO:0000259" key="7">
    <source>
        <dbReference type="PROSITE" id="PS50046"/>
    </source>
</evidence>
<keyword evidence="10" id="KW-1185">Reference proteome</keyword>
<comment type="similarity">
    <text evidence="1">Belongs to the pseudouridine synthase Pus10 family.</text>
</comment>
<dbReference type="PROSITE" id="PS50110">
    <property type="entry name" value="RESPONSE_REGULATORY"/>
    <property type="match status" value="1"/>
</dbReference>
<dbReference type="Proteomes" id="UP001527925">
    <property type="component" value="Unassembled WGS sequence"/>
</dbReference>
<feature type="modified residue" description="4-aspartylphosphate" evidence="5">
    <location>
        <position position="1569"/>
    </location>
</feature>
<feature type="region of interest" description="Disordered" evidence="6">
    <location>
        <begin position="201"/>
        <end position="223"/>
    </location>
</feature>
<dbReference type="Pfam" id="PF00072">
    <property type="entry name" value="Response_reg"/>
    <property type="match status" value="1"/>
</dbReference>
<evidence type="ECO:0000256" key="2">
    <source>
        <dbReference type="ARBA" id="ARBA00012787"/>
    </source>
</evidence>
<dbReference type="SUPFAM" id="SSF55120">
    <property type="entry name" value="Pseudouridine synthase"/>
    <property type="match status" value="1"/>
</dbReference>
<dbReference type="EC" id="5.4.99.25" evidence="2"/>
<evidence type="ECO:0000256" key="1">
    <source>
        <dbReference type="ARBA" id="ARBA00009652"/>
    </source>
</evidence>
<dbReference type="Pfam" id="PF21238">
    <property type="entry name" value="Pus10_C"/>
    <property type="match status" value="1"/>
</dbReference>
<feature type="compositionally biased region" description="Pro residues" evidence="6">
    <location>
        <begin position="748"/>
        <end position="759"/>
    </location>
</feature>
<feature type="domain" description="Phytochrome chromophore attachment site" evidence="7">
    <location>
        <begin position="809"/>
        <end position="961"/>
    </location>
</feature>
<dbReference type="PANTHER" id="PTHR21568">
    <property type="entry name" value="TRNA PSEUDOURIDINE SYNTHASE PUS10"/>
    <property type="match status" value="1"/>
</dbReference>
<evidence type="ECO:0000256" key="6">
    <source>
        <dbReference type="SAM" id="MobiDB-lite"/>
    </source>
</evidence>
<dbReference type="SUPFAM" id="SSF55781">
    <property type="entry name" value="GAF domain-like"/>
    <property type="match status" value="1"/>
</dbReference>
<feature type="domain" description="Response regulatory" evidence="8">
    <location>
        <begin position="1513"/>
        <end position="1639"/>
    </location>
</feature>
<dbReference type="PANTHER" id="PTHR21568:SF0">
    <property type="entry name" value="TRNA PSEUDOURIDINE SYNTHASE PUS10"/>
    <property type="match status" value="1"/>
</dbReference>
<proteinExistence type="inferred from homology"/>
<dbReference type="Gene3D" id="3.30.70.2510">
    <property type="match status" value="1"/>
</dbReference>
<feature type="compositionally biased region" description="Pro residues" evidence="6">
    <location>
        <begin position="716"/>
        <end position="734"/>
    </location>
</feature>
<dbReference type="Gene3D" id="3.30.70.3190">
    <property type="match status" value="1"/>
</dbReference>
<feature type="region of interest" description="Disordered" evidence="6">
    <location>
        <begin position="1396"/>
        <end position="1419"/>
    </location>
</feature>
<dbReference type="SMART" id="SM00448">
    <property type="entry name" value="REC"/>
    <property type="match status" value="1"/>
</dbReference>
<dbReference type="Pfam" id="PF21237">
    <property type="entry name" value="Pus10_N_euk"/>
    <property type="match status" value="1"/>
</dbReference>
<dbReference type="Gene3D" id="3.30.565.10">
    <property type="entry name" value="Histidine kinase-like ATPase, C-terminal domain"/>
    <property type="match status" value="1"/>
</dbReference>
<feature type="compositionally biased region" description="Basic and acidic residues" evidence="6">
    <location>
        <begin position="204"/>
        <end position="216"/>
    </location>
</feature>
<evidence type="ECO:0000259" key="8">
    <source>
        <dbReference type="PROSITE" id="PS50110"/>
    </source>
</evidence>
<dbReference type="EMBL" id="JADGIZ020000010">
    <property type="protein sequence ID" value="KAL2917634.1"/>
    <property type="molecule type" value="Genomic_DNA"/>
</dbReference>
<evidence type="ECO:0000256" key="5">
    <source>
        <dbReference type="PROSITE-ProRule" id="PRU00169"/>
    </source>
</evidence>
<keyword evidence="4" id="KW-0413">Isomerase</keyword>
<name>A0ABR4NDL6_9FUNG</name>
<sequence>MSASVSARTVAAGMDNHAALPRFVSALPASFVLSPLGTRIANVLLGADCCFRCVLRFLGCRQSVVHEAVVPSVPLPTVISAPEAHPSNTASAAAALDHDEGGAASGPGAAAEADMVQDAVADGQHTAVPGARVTHAHVCPGCLGLLQIDHASLAADVFRRFSRKSYVLENQTFSISGRMPPQLAVRHRSLALLLKQGLDMDAEADPRDTRESRRSGDAASDPLPAPVEVKEIFKHLVANAFARESGMSFDVESPFSVEMHVEHPETFTQFEFLTKIPEAKFTVKTTRRKGVVSYIGASAERIAKAASLVSYSDFEAHKQVPPPPVTTVPEISQIGFLHEQIYIAGRYCKLQRGISNSPWVIGGKRLAEDSVEELVAVNVDPFFRVSDHKFSSAGREDADVLMLGRGRPFYLELVNPQLTMASEAELAALQRTINDANRNRIAVHDLQLVSKDSTMIMKRSADTKSKSYACLVEFEKPVPHSVLEGIAARGSIPLKQRNPTRVPRRADLVRDKMIEAISFEPRETVGSDDPAGDQLVKVVLVRLKTSAGTYVKEFVHGDGGRTEPSLASLAGPGAAKVIELDVLQIHLDWPEVKQHHLGRAALDLVGRDFCDTLLPVPERAGFLAAITAGGCRPLPDRYLPSVFQSAVLVQRPAQAQSGGRRKPAPSADAVPCLMAFHWIEQFDRLWLVIEIELASAAALLSAPGNAPEALAASSPSGPPSAPAPPPLPDSPPDARPAQLTILQSDPTLGPPPRNSPAPGTPDDTLVFPTIASGFHRSPSQLMAFLARLDSALAAQRPYPRLIAFCCRFLRLFCGFERGSFVRFHNDVVGMVELRDNDPAKVHLFTRSDAGQRMDTDPEDWRHAMLRGSMTRHWQDTAGGSSPLVGDPALADFDTTRMLTSVLSSKDLGEFLLRMSVRSVITINIVSKQKVWGLFALHALQPTPLPFYDFTVIQAIGQLISSHIEAELLQQDSVGSLSLPTSPPSLPSANQNGILGSANPSSSLSNALAAMAARPTKLNTQIRQPVFLNGDKDSQDFNMTFLIHMMSELAPLFEINAGIISLPSSSKLLLYELGRDRVHYGYGSDIGLLPRHPSETLAIKNSLEGILTFLKIAQFPSLIASHKTNVDLAQGEIVKLLPGYILSGEARQILDAHHDAFEEYPGMLLVPLSNDGQSFMVFLRARKPLGIRLISAPPEDITSICTEWTTYEINLVRSVQLVTKRLAEDTSLAMFETETWRKDIHHHLLTPLHAIINMTELAIEEATKRADASNLLETLSTVRDTSVSLVPLMHDLLHLLQSRSGQLVFRREPFSVADAVRRASRMLLASVYTTGDTTLDLSISDDLADVMLIGDASKLRQIVWNQCAAVMPVVHGKTTLHLSVGVEDRTADSLTLVIRASSSETSKRSRSPSPSRSMEASRRAANETLRATGLSFHVMSQLVAARRGTIWDEPHELRVSMHFEIQPAPRPAALIAPAADAEAAPAVSAAEVQAPAGSSSTGERAESEQASVAPRQTRILVAEDNPVNRQVLCRRLRAHLVSEAHDGSACVSMFAAAALDGGAGGDACDLILMDVQMPECDGIEATRQIRALEAAHGLARTPIIGVSANVSVADWTRCREAGMDGFVPKPTNFKLIEAMIAEIRRGCIREFPPADNITQSHTAPGWFDPATTTAVFAPPAILQ</sequence>
<organism evidence="9 10">
    <name type="scientific">Polyrhizophydium stewartii</name>
    <dbReference type="NCBI Taxonomy" id="2732419"/>
    <lineage>
        <taxon>Eukaryota</taxon>
        <taxon>Fungi</taxon>
        <taxon>Fungi incertae sedis</taxon>
        <taxon>Chytridiomycota</taxon>
        <taxon>Chytridiomycota incertae sedis</taxon>
        <taxon>Chytridiomycetes</taxon>
        <taxon>Rhizophydiales</taxon>
        <taxon>Rhizophydiales incertae sedis</taxon>
        <taxon>Polyrhizophydium</taxon>
    </lineage>
</organism>
<dbReference type="InterPro" id="IPR039894">
    <property type="entry name" value="Pus10-like"/>
</dbReference>